<dbReference type="PANTHER" id="PTHR43172">
    <property type="entry name" value="ADENYLOSUCCINATE LYASE"/>
    <property type="match status" value="1"/>
</dbReference>
<gene>
    <name evidence="3" type="ORF">ABID44_001511</name>
</gene>
<organism evidence="3 4">
    <name type="scientific">Aquamicrobium ahrensii</name>
    <dbReference type="NCBI Taxonomy" id="469551"/>
    <lineage>
        <taxon>Bacteria</taxon>
        <taxon>Pseudomonadati</taxon>
        <taxon>Pseudomonadota</taxon>
        <taxon>Alphaproteobacteria</taxon>
        <taxon>Hyphomicrobiales</taxon>
        <taxon>Phyllobacteriaceae</taxon>
        <taxon>Aquamicrobium</taxon>
    </lineage>
</organism>
<dbReference type="SUPFAM" id="SSF48557">
    <property type="entry name" value="L-aspartase-like"/>
    <property type="match status" value="1"/>
</dbReference>
<dbReference type="PRINTS" id="PR00149">
    <property type="entry name" value="FUMRATELYASE"/>
</dbReference>
<dbReference type="Pfam" id="PF10397">
    <property type="entry name" value="ADSL_C"/>
    <property type="match status" value="1"/>
</dbReference>
<dbReference type="Pfam" id="PF00206">
    <property type="entry name" value="Lyase_1"/>
    <property type="match status" value="1"/>
</dbReference>
<dbReference type="InterPro" id="IPR019468">
    <property type="entry name" value="AdenyloSucc_lyase_C"/>
</dbReference>
<dbReference type="CDD" id="cd01597">
    <property type="entry name" value="pCLME"/>
    <property type="match status" value="1"/>
</dbReference>
<evidence type="ECO:0000259" key="2">
    <source>
        <dbReference type="SMART" id="SM00998"/>
    </source>
</evidence>
<keyword evidence="4" id="KW-1185">Reference proteome</keyword>
<dbReference type="InterPro" id="IPR020557">
    <property type="entry name" value="Fumarate_lyase_CS"/>
</dbReference>
<keyword evidence="1 3" id="KW-0456">Lyase</keyword>
<dbReference type="Gene3D" id="1.10.40.30">
    <property type="entry name" value="Fumarase/aspartase (C-terminal domain)"/>
    <property type="match status" value="1"/>
</dbReference>
<protein>
    <submittedName>
        <fullName evidence="3">Adenylosuccinate lyase</fullName>
    </submittedName>
</protein>
<comment type="caution">
    <text evidence="3">The sequence shown here is derived from an EMBL/GenBank/DDBJ whole genome shotgun (WGS) entry which is preliminary data.</text>
</comment>
<reference evidence="3 4" key="1">
    <citation type="submission" date="2024-06" db="EMBL/GenBank/DDBJ databases">
        <title>Genomic Encyclopedia of Type Strains, Phase IV (KMG-IV): sequencing the most valuable type-strain genomes for metagenomic binning, comparative biology and taxonomic classification.</title>
        <authorList>
            <person name="Goeker M."/>
        </authorList>
    </citation>
    <scope>NUCLEOTIDE SEQUENCE [LARGE SCALE GENOMIC DNA]</scope>
    <source>
        <strain evidence="3 4">DSM 19730</strain>
    </source>
</reference>
<dbReference type="GO" id="GO:0016829">
    <property type="term" value="F:lyase activity"/>
    <property type="evidence" value="ECO:0007669"/>
    <property type="project" value="UniProtKB-KW"/>
</dbReference>
<sequence>MKEEEGYTLSSPLFEDLWSRASMRRKFSDLDMVGGWVRTEVALARAQAAVGLIPAEAATAIEETGKSHVFDMVAMRHGVTATLHQLMPFINQFRDACPDDAGQYLHWGATTQDIIDTGAMLRSREAMSMILEGLETLEAALAALCAREAETVMAGRTHGQQALPITFGFKVANWLSEIRRGRARLKAMCERVFVVSIVGAVGTSAYMGPKGTEVAQKVAADLGLGWDPVSWQAARDRLGEMLSGMILLGSSLGRIGHELAVLQKTELAEVHEPHGPEQVGSSTMPQKRNPSIAEGVLSAGLMLRAQAGLAMELMATEHERDDSRWQIDSRIVPEVFLLLDGQIGNLTYLVEGLEVDRERMRANIVAEVAGEPMMRALASFLGRHNAHDVLHECFMLAHERRIPILDVLSANESVSAHLSKEQLQSLMDPSSYLGVAVDVARNEAGRAC</sequence>
<accession>A0ABV2KJE5</accession>
<dbReference type="InterPro" id="IPR008948">
    <property type="entry name" value="L-Aspartase-like"/>
</dbReference>
<evidence type="ECO:0000313" key="4">
    <source>
        <dbReference type="Proteomes" id="UP001549143"/>
    </source>
</evidence>
<dbReference type="Gene3D" id="1.20.200.10">
    <property type="entry name" value="Fumarase/aspartase (Central domain)"/>
    <property type="match status" value="1"/>
</dbReference>
<feature type="domain" description="Adenylosuccinate lyase C-terminal" evidence="2">
    <location>
        <begin position="368"/>
        <end position="444"/>
    </location>
</feature>
<dbReference type="RefSeq" id="WP_354151079.1">
    <property type="nucleotide sequence ID" value="NZ_JBEPMN010000004.1"/>
</dbReference>
<dbReference type="PRINTS" id="PR00145">
    <property type="entry name" value="ARGSUCLYASE"/>
</dbReference>
<dbReference type="InterPro" id="IPR022761">
    <property type="entry name" value="Fumarate_lyase_N"/>
</dbReference>
<dbReference type="InterPro" id="IPR000362">
    <property type="entry name" value="Fumarate_lyase_fam"/>
</dbReference>
<dbReference type="EMBL" id="JBEPMN010000004">
    <property type="protein sequence ID" value="MET3661191.1"/>
    <property type="molecule type" value="Genomic_DNA"/>
</dbReference>
<proteinExistence type="predicted"/>
<dbReference type="Proteomes" id="UP001549143">
    <property type="component" value="Unassembled WGS sequence"/>
</dbReference>
<dbReference type="SMART" id="SM00998">
    <property type="entry name" value="ADSL_C"/>
    <property type="match status" value="1"/>
</dbReference>
<name>A0ABV2KJE5_9HYPH</name>
<evidence type="ECO:0000313" key="3">
    <source>
        <dbReference type="EMBL" id="MET3661191.1"/>
    </source>
</evidence>
<evidence type="ECO:0000256" key="1">
    <source>
        <dbReference type="ARBA" id="ARBA00023239"/>
    </source>
</evidence>
<dbReference type="PROSITE" id="PS00163">
    <property type="entry name" value="FUMARATE_LYASES"/>
    <property type="match status" value="1"/>
</dbReference>
<dbReference type="PANTHER" id="PTHR43172:SF1">
    <property type="entry name" value="ADENYLOSUCCINATE LYASE"/>
    <property type="match status" value="1"/>
</dbReference>